<evidence type="ECO:0000313" key="1">
    <source>
        <dbReference type="EMBL" id="KAK9709561.1"/>
    </source>
</evidence>
<keyword evidence="2" id="KW-1185">Reference proteome</keyword>
<reference evidence="1 2" key="1">
    <citation type="submission" date="2023-04" db="EMBL/GenBank/DDBJ databases">
        <title>Genome of Basidiobolus ranarum AG-B5.</title>
        <authorList>
            <person name="Stajich J.E."/>
            <person name="Carter-House D."/>
            <person name="Gryganskyi A."/>
        </authorList>
    </citation>
    <scope>NUCLEOTIDE SEQUENCE [LARGE SCALE GENOMIC DNA]</scope>
    <source>
        <strain evidence="1 2">AG-B5</strain>
    </source>
</reference>
<protein>
    <recommendedName>
        <fullName evidence="3">F-box domain-containing protein</fullName>
    </recommendedName>
</protein>
<proteinExistence type="predicted"/>
<dbReference type="Proteomes" id="UP001479436">
    <property type="component" value="Unassembled WGS sequence"/>
</dbReference>
<accession>A0ABR2VXV9</accession>
<evidence type="ECO:0000313" key="2">
    <source>
        <dbReference type="Proteomes" id="UP001479436"/>
    </source>
</evidence>
<gene>
    <name evidence="1" type="ORF">K7432_008949</name>
</gene>
<dbReference type="EMBL" id="JASJQH010007401">
    <property type="protein sequence ID" value="KAK9709561.1"/>
    <property type="molecule type" value="Genomic_DNA"/>
</dbReference>
<organism evidence="1 2">
    <name type="scientific">Basidiobolus ranarum</name>
    <dbReference type="NCBI Taxonomy" id="34480"/>
    <lineage>
        <taxon>Eukaryota</taxon>
        <taxon>Fungi</taxon>
        <taxon>Fungi incertae sedis</taxon>
        <taxon>Zoopagomycota</taxon>
        <taxon>Entomophthoromycotina</taxon>
        <taxon>Basidiobolomycetes</taxon>
        <taxon>Basidiobolales</taxon>
        <taxon>Basidiobolaceae</taxon>
        <taxon>Basidiobolus</taxon>
    </lineage>
</organism>
<sequence length="191" mass="22246">MSVFPQEVLGLIFSYHTSPQELISVCSFFYQFSKRNTVRANWLWEHQNFFGVFPNKTSCLVRPHALVTPNVALSLLCWALSDMHRLQEPFKVAHFLSHLNFRYEFDFNTMLENPEGKVIEKIGILLVQSGSIHSEDLMKLLFERLNLSGPIFVDCVLEQIEVCPFQKYRRTALRLVILASRYRKDKSDKAS</sequence>
<evidence type="ECO:0008006" key="3">
    <source>
        <dbReference type="Google" id="ProtNLM"/>
    </source>
</evidence>
<name>A0ABR2VXV9_9FUNG</name>
<comment type="caution">
    <text evidence="1">The sequence shown here is derived from an EMBL/GenBank/DDBJ whole genome shotgun (WGS) entry which is preliminary data.</text>
</comment>